<sequence>MTTPPVTETIAEAIEEIRATFADSAVTVVVDGNGGVWVRIDAVALGSVYEQDSTWLAFQITYPYPEADVYPHFVRPDLRRNDGAPNGTGFQAVTWGPDEQAGTQLSRRSNRLDPAIDTAATKALKVLAWLNEQ</sequence>
<accession>A0A4R8QXT2</accession>
<protein>
    <submittedName>
        <fullName evidence="2">Uncharacterized protein</fullName>
    </submittedName>
</protein>
<dbReference type="EMBL" id="PECC01000028">
    <property type="protein sequence ID" value="TDZ48682.1"/>
    <property type="molecule type" value="Genomic_DNA"/>
</dbReference>
<evidence type="ECO:0000313" key="2">
    <source>
        <dbReference type="EMBL" id="TDZ48682.1"/>
    </source>
</evidence>
<gene>
    <name evidence="2" type="ORF">CCUG63697_03211</name>
</gene>
<evidence type="ECO:0000313" key="3">
    <source>
        <dbReference type="Proteomes" id="UP000295165"/>
    </source>
</evidence>
<comment type="caution">
    <text evidence="2">The sequence shown here is derived from an EMBL/GenBank/DDBJ whole genome shotgun (WGS) entry which is preliminary data.</text>
</comment>
<dbReference type="RefSeq" id="WP_134050041.1">
    <property type="nucleotide sequence ID" value="NZ_PECB01000002.1"/>
</dbReference>
<reference evidence="2 3" key="1">
    <citation type="journal article" date="2019" name="Sci. Rep.">
        <title>Extended insight into the Mycobacterium chelonae-abscessus complex through whole genome sequencing of Mycobacterium salmoniphilum outbreak and Mycobacterium salmoniphilum-like strains.</title>
        <authorList>
            <person name="Behra P.R.K."/>
            <person name="Das S."/>
            <person name="Pettersson B.M.F."/>
            <person name="Shirreff L."/>
            <person name="DuCote T."/>
            <person name="Jacobsson K.G."/>
            <person name="Ennis D.G."/>
            <person name="Kirsebom L.A."/>
        </authorList>
    </citation>
    <scope>NUCLEOTIDE SEQUENCE [LARGE SCALE GENOMIC DNA]</scope>
    <source>
        <strain evidence="2 3">CCUG 63697</strain>
    </source>
</reference>
<keyword evidence="3" id="KW-1185">Reference proteome</keyword>
<feature type="region of interest" description="Disordered" evidence="1">
    <location>
        <begin position="80"/>
        <end position="106"/>
    </location>
</feature>
<proteinExistence type="predicted"/>
<evidence type="ECO:0000256" key="1">
    <source>
        <dbReference type="SAM" id="MobiDB-lite"/>
    </source>
</evidence>
<dbReference type="AlphaFoldDB" id="A0A4R8QXT2"/>
<organism evidence="2 3">
    <name type="scientific">Mycobacteroides franklinii</name>
    <dbReference type="NCBI Taxonomy" id="948102"/>
    <lineage>
        <taxon>Bacteria</taxon>
        <taxon>Bacillati</taxon>
        <taxon>Actinomycetota</taxon>
        <taxon>Actinomycetes</taxon>
        <taxon>Mycobacteriales</taxon>
        <taxon>Mycobacteriaceae</taxon>
        <taxon>Mycobacteroides</taxon>
    </lineage>
</organism>
<name>A0A4R8QXT2_9MYCO</name>
<dbReference type="Proteomes" id="UP000295165">
    <property type="component" value="Unassembled WGS sequence"/>
</dbReference>